<organism evidence="2 3">
    <name type="scientific">Thermosipho ferrireducens</name>
    <dbReference type="NCBI Taxonomy" id="2571116"/>
    <lineage>
        <taxon>Bacteria</taxon>
        <taxon>Thermotogati</taxon>
        <taxon>Thermotogota</taxon>
        <taxon>Thermotogae</taxon>
        <taxon>Thermotogales</taxon>
        <taxon>Fervidobacteriaceae</taxon>
        <taxon>Thermosipho</taxon>
    </lineage>
</organism>
<name>A0ABX7S5P9_9BACT</name>
<feature type="transmembrane region" description="Helical" evidence="1">
    <location>
        <begin position="287"/>
        <end position="304"/>
    </location>
</feature>
<dbReference type="RefSeq" id="WP_207566609.1">
    <property type="nucleotide sequence ID" value="NZ_CP071446.1"/>
</dbReference>
<keyword evidence="1" id="KW-0812">Transmembrane</keyword>
<keyword evidence="1" id="KW-0472">Membrane</keyword>
<evidence type="ECO:0000313" key="3">
    <source>
        <dbReference type="Proteomes" id="UP000671862"/>
    </source>
</evidence>
<keyword evidence="3" id="KW-1185">Reference proteome</keyword>
<evidence type="ECO:0000313" key="2">
    <source>
        <dbReference type="EMBL" id="QTA37888.1"/>
    </source>
</evidence>
<evidence type="ECO:0000256" key="1">
    <source>
        <dbReference type="SAM" id="Phobius"/>
    </source>
</evidence>
<dbReference type="EMBL" id="CP071446">
    <property type="protein sequence ID" value="QTA37888.1"/>
    <property type="molecule type" value="Genomic_DNA"/>
</dbReference>
<keyword evidence="1" id="KW-1133">Transmembrane helix</keyword>
<dbReference type="Proteomes" id="UP000671862">
    <property type="component" value="Chromosome"/>
</dbReference>
<reference evidence="2 3" key="1">
    <citation type="submission" date="2021-03" db="EMBL/GenBank/DDBJ databases">
        <title>Thermosipho ferrireducens sp.nov., an anaerobic thermophilic iron-reducing bacterium isolated from a deep-sea hydrothermal sulfide deposits.</title>
        <authorList>
            <person name="Zeng X."/>
            <person name="Chen Y."/>
            <person name="Shao Z."/>
        </authorList>
    </citation>
    <scope>NUCLEOTIDE SEQUENCE [LARGE SCALE GENOMIC DNA]</scope>
    <source>
        <strain evidence="2 3">JL129W03</strain>
    </source>
</reference>
<accession>A0ABX7S5P9</accession>
<protein>
    <submittedName>
        <fullName evidence="2">PEGA domain-containing protein</fullName>
    </submittedName>
</protein>
<gene>
    <name evidence="2" type="ORF">JYK00_09245</name>
</gene>
<sequence>MKKIILFIFLLFSLLIMADVSISVGFSIYFGNFQDIPEYSILINVGEPLIDVYVDGVYAGKTDVFGSLLIKFSSAGYHTITLEGEYYLKATYNFYVDKEGTYLNLPLQPAGKLTIFSNVYPVEIYGNGIYFGKVYSLEDSIKIPVGTFNLIFSSPGYENATSTVTINFQESQAVEVNFIPKKLKMYIRSKNNSFSPNGDWYNDKWQVEIFLSTYATVTITIVNDNNKIVYFYTFRGKPNLNIFTWDGSNVSDGNYKVIINSQTENESKTVETYVSIDRSNYTYLKEITLSFITVFFGYLLYSIFQNLQ</sequence>
<proteinExistence type="predicted"/>